<sequence length="140" mass="16053">MSLSNPFPTVQASLAMMDVAIRFSNQVQAMDQAVQASVKRMPALCNPLYAINLRLEEQDLFREEIHKINFKVYNIDQLKRIYDTAAYQLPRWSVDLGQKFSNIVQQVGYFRITGTWLPLPSVVPVPYPSEPTYSPEENLT</sequence>
<accession>A0A9N8M687</accession>
<name>A0A9N8M687_9BASI</name>
<protein>
    <submittedName>
        <fullName evidence="1">Uncharacterized protein</fullName>
    </submittedName>
</protein>
<dbReference type="Proteomes" id="UP000836404">
    <property type="component" value="Unassembled WGS sequence"/>
</dbReference>
<keyword evidence="2" id="KW-1185">Reference proteome</keyword>
<proteinExistence type="predicted"/>
<dbReference type="AlphaFoldDB" id="A0A9N8M687"/>
<evidence type="ECO:0000313" key="2">
    <source>
        <dbReference type="Proteomes" id="UP000836404"/>
    </source>
</evidence>
<dbReference type="EMBL" id="CAJHJF010007207">
    <property type="protein sequence ID" value="CAD6961880.1"/>
    <property type="molecule type" value="Genomic_DNA"/>
</dbReference>
<evidence type="ECO:0000313" key="1">
    <source>
        <dbReference type="EMBL" id="CAD6961880.1"/>
    </source>
</evidence>
<comment type="caution">
    <text evidence="1">The sequence shown here is derived from an EMBL/GenBank/DDBJ whole genome shotgun (WGS) entry which is preliminary data.</text>
</comment>
<gene>
    <name evidence="1" type="ORF">JKILLFL_G4192</name>
</gene>
<reference evidence="1 2" key="1">
    <citation type="submission" date="2020-10" db="EMBL/GenBank/DDBJ databases">
        <authorList>
            <person name="Sedaghatjoo S."/>
        </authorList>
    </citation>
    <scope>NUCLEOTIDE SEQUENCE [LARGE SCALE GENOMIC DNA]</scope>
    <source>
        <strain evidence="1 2">LLFL</strain>
    </source>
</reference>
<organism evidence="1 2">
    <name type="scientific">Tilletia laevis</name>
    <dbReference type="NCBI Taxonomy" id="157183"/>
    <lineage>
        <taxon>Eukaryota</taxon>
        <taxon>Fungi</taxon>
        <taxon>Dikarya</taxon>
        <taxon>Basidiomycota</taxon>
        <taxon>Ustilaginomycotina</taxon>
        <taxon>Exobasidiomycetes</taxon>
        <taxon>Tilletiales</taxon>
        <taxon>Tilletiaceae</taxon>
        <taxon>Tilletia</taxon>
    </lineage>
</organism>